<gene>
    <name evidence="3" type="ORF">CCHR01_06702</name>
</gene>
<feature type="transmembrane region" description="Helical" evidence="2">
    <location>
        <begin position="209"/>
        <end position="234"/>
    </location>
</feature>
<dbReference type="Proteomes" id="UP001243330">
    <property type="component" value="Unassembled WGS sequence"/>
</dbReference>
<dbReference type="Gene3D" id="1.20.5.510">
    <property type="entry name" value="Single helix bin"/>
    <property type="match status" value="1"/>
</dbReference>
<dbReference type="AlphaFoldDB" id="A0AAD9AQ30"/>
<keyword evidence="2" id="KW-0472">Membrane</keyword>
<evidence type="ECO:0008006" key="5">
    <source>
        <dbReference type="Google" id="ProtNLM"/>
    </source>
</evidence>
<name>A0AAD9AQ30_9PEZI</name>
<keyword evidence="2" id="KW-1133">Transmembrane helix</keyword>
<evidence type="ECO:0000313" key="3">
    <source>
        <dbReference type="EMBL" id="KAK1850630.1"/>
    </source>
</evidence>
<protein>
    <recommendedName>
        <fullName evidence="5">F-box domain-containing protein</fullName>
    </recommendedName>
</protein>
<evidence type="ECO:0000313" key="4">
    <source>
        <dbReference type="Proteomes" id="UP001243330"/>
    </source>
</evidence>
<accession>A0AAD9AQ30</accession>
<sequence>MYREILRLAYLAAIASSQCYLPNGTNRASTSDVGKNTYKPCDGNGHSMCCNTYTGDVCRDGFCWNESGRVLWRESCTDPTWQSPKCLKLCIDSSISKEPGLMGWGAAADGAFLEVDANRTQAQTDIVVTQCADGTYCCGNADPARKCCQAGKGVRVVNGQVVASSSTTSSATASATTSASTADSSTSVETTTADTSADTSDSSQDSNRAAIIGGAVGGTVGALLLIGGIVAFMLHRRKQKTVTEATHLGLVGGSGSNASVTGAGDGVYFKEMSADQQRFELYGGTPPVTPAPYLSTTIHLHTRPDQRQTPVKMVKLTELPCEIITSILEQCSARNIFTAVQSCRYIRYCFLQHPILAGRVILRQIPERLLPYAVVALHADHSPIPRTELMVQNLINCLWPNFTATAISDVERMSLGRLLKMEDLHNIIHSMALDYANEAWDFIQTTNMRVPSPGTLQLSQNEYLRFCRAFYRVEIFHSVERPGPVGPFRPRAWNEGEIYLDPLPSCDREQIGCVLEYQERLFLNSVREVLAHDVAMGHIGVNYVRPQYDNVIQNWLAQGLRFLVKITSDLSYDEKKNLPYSKYGPGDLIHLWKSLDMSRTWLDTDRQPADDPWVHNEDGSLVHLDKDAVDAMDLDLGPREAFARSIAGPTPIEDLGYYGSRDRAYVLWDMDRLLQLEAGWAWTVPTRSSDRFYIFVDEPRPIRVPAKYQGVGAEKDLEKSIQARKEIWDKGGSGYWRVDDLSKIVWAGERWVPHAYPEY</sequence>
<evidence type="ECO:0000256" key="1">
    <source>
        <dbReference type="SAM" id="MobiDB-lite"/>
    </source>
</evidence>
<keyword evidence="2" id="KW-0812">Transmembrane</keyword>
<comment type="caution">
    <text evidence="3">The sequence shown here is derived from an EMBL/GenBank/DDBJ whole genome shotgun (WGS) entry which is preliminary data.</text>
</comment>
<keyword evidence="4" id="KW-1185">Reference proteome</keyword>
<reference evidence="3" key="1">
    <citation type="submission" date="2023-01" db="EMBL/GenBank/DDBJ databases">
        <title>Colletotrichum chrysophilum M932 genome sequence.</title>
        <authorList>
            <person name="Baroncelli R."/>
        </authorList>
    </citation>
    <scope>NUCLEOTIDE SEQUENCE</scope>
    <source>
        <strain evidence="3">M932</strain>
    </source>
</reference>
<organism evidence="3 4">
    <name type="scientific">Colletotrichum chrysophilum</name>
    <dbReference type="NCBI Taxonomy" id="1836956"/>
    <lineage>
        <taxon>Eukaryota</taxon>
        <taxon>Fungi</taxon>
        <taxon>Dikarya</taxon>
        <taxon>Ascomycota</taxon>
        <taxon>Pezizomycotina</taxon>
        <taxon>Sordariomycetes</taxon>
        <taxon>Hypocreomycetidae</taxon>
        <taxon>Glomerellales</taxon>
        <taxon>Glomerellaceae</taxon>
        <taxon>Colletotrichum</taxon>
        <taxon>Colletotrichum gloeosporioides species complex</taxon>
    </lineage>
</organism>
<proteinExistence type="predicted"/>
<dbReference type="EMBL" id="JAQOWY010000114">
    <property type="protein sequence ID" value="KAK1850630.1"/>
    <property type="molecule type" value="Genomic_DNA"/>
</dbReference>
<evidence type="ECO:0000256" key="2">
    <source>
        <dbReference type="SAM" id="Phobius"/>
    </source>
</evidence>
<feature type="region of interest" description="Disordered" evidence="1">
    <location>
        <begin position="167"/>
        <end position="206"/>
    </location>
</feature>